<keyword evidence="3" id="KW-0067">ATP-binding</keyword>
<name>A0A939BZQ5_9ACTN</name>
<dbReference type="PANTHER" id="PTHR34698">
    <property type="entry name" value="5-OXOPROLINASE SUBUNIT B"/>
    <property type="match status" value="1"/>
</dbReference>
<dbReference type="InterPro" id="IPR029000">
    <property type="entry name" value="Cyclophilin-like_dom_sf"/>
</dbReference>
<dbReference type="SUPFAM" id="SSF160467">
    <property type="entry name" value="PH0987 N-terminal domain-like"/>
    <property type="match status" value="1"/>
</dbReference>
<dbReference type="InterPro" id="IPR010016">
    <property type="entry name" value="PxpB"/>
</dbReference>
<evidence type="ECO:0000256" key="3">
    <source>
        <dbReference type="ARBA" id="ARBA00022840"/>
    </source>
</evidence>
<dbReference type="Gene3D" id="3.30.1360.40">
    <property type="match status" value="1"/>
</dbReference>
<gene>
    <name evidence="5" type="ORF">JK386_15495</name>
</gene>
<protein>
    <submittedName>
        <fullName evidence="5">Allophanate hydrolase subunit 1</fullName>
    </submittedName>
</protein>
<dbReference type="Gene3D" id="2.40.100.10">
    <property type="entry name" value="Cyclophilin-like"/>
    <property type="match status" value="1"/>
</dbReference>
<keyword evidence="1" id="KW-0547">Nucleotide-binding</keyword>
<keyword evidence="6" id="KW-1185">Reference proteome</keyword>
<reference evidence="5" key="1">
    <citation type="submission" date="2021-01" db="EMBL/GenBank/DDBJ databases">
        <title>Novel species in genus Nocardioides.</title>
        <authorList>
            <person name="Zhang G."/>
        </authorList>
    </citation>
    <scope>NUCLEOTIDE SEQUENCE</scope>
    <source>
        <strain evidence="5">Zg-536</strain>
    </source>
</reference>
<feature type="domain" description="Carboxyltransferase" evidence="4">
    <location>
        <begin position="1"/>
        <end position="203"/>
    </location>
</feature>
<evidence type="ECO:0000256" key="2">
    <source>
        <dbReference type="ARBA" id="ARBA00022801"/>
    </source>
</evidence>
<dbReference type="SUPFAM" id="SSF50891">
    <property type="entry name" value="Cyclophilin-like"/>
    <property type="match status" value="1"/>
</dbReference>
<evidence type="ECO:0000259" key="4">
    <source>
        <dbReference type="SMART" id="SM00796"/>
    </source>
</evidence>
<evidence type="ECO:0000256" key="1">
    <source>
        <dbReference type="ARBA" id="ARBA00022741"/>
    </source>
</evidence>
<keyword evidence="2 5" id="KW-0378">Hydrolase</keyword>
<dbReference type="SMART" id="SM00796">
    <property type="entry name" value="AHS1"/>
    <property type="match status" value="1"/>
</dbReference>
<dbReference type="InterPro" id="IPR003833">
    <property type="entry name" value="CT_C_D"/>
</dbReference>
<accession>A0A939BZQ5</accession>
<dbReference type="GO" id="GO:0016787">
    <property type="term" value="F:hydrolase activity"/>
    <property type="evidence" value="ECO:0007669"/>
    <property type="project" value="UniProtKB-KW"/>
</dbReference>
<evidence type="ECO:0000313" key="6">
    <source>
        <dbReference type="Proteomes" id="UP000663791"/>
    </source>
</evidence>
<dbReference type="PANTHER" id="PTHR34698:SF2">
    <property type="entry name" value="5-OXOPROLINASE SUBUNIT B"/>
    <property type="match status" value="1"/>
</dbReference>
<comment type="caution">
    <text evidence="5">The sequence shown here is derived from an EMBL/GenBank/DDBJ whole genome shotgun (WGS) entry which is preliminary data.</text>
</comment>
<organism evidence="5 6">
    <name type="scientific">Nocardioides faecalis</name>
    <dbReference type="NCBI Taxonomy" id="2803858"/>
    <lineage>
        <taxon>Bacteria</taxon>
        <taxon>Bacillati</taxon>
        <taxon>Actinomycetota</taxon>
        <taxon>Actinomycetes</taxon>
        <taxon>Propionibacteriales</taxon>
        <taxon>Nocardioidaceae</taxon>
        <taxon>Nocardioides</taxon>
    </lineage>
</organism>
<sequence>MRVHPYGDRGLLLELADTAEVVACVDALRTAAASTDVVADVVADIVPGACTVLLVARDGVGLDRLRDAVPDAEALTAARARGAEHADAPTEVRIPVHYGGPDLAEVAAATGLSEDAVVHAHTATPWRVAFGGFAPGFAYLVGGDPRLAVPRRPTPRPSVPPGSVGLAGGFSGVYPRSSPGGWQLIGRTDAVLWDTDREPPALLGAGAVVRFEAR</sequence>
<dbReference type="GO" id="GO:0005524">
    <property type="term" value="F:ATP binding"/>
    <property type="evidence" value="ECO:0007669"/>
    <property type="project" value="UniProtKB-KW"/>
</dbReference>
<proteinExistence type="predicted"/>
<dbReference type="EMBL" id="JAERTX010000015">
    <property type="protein sequence ID" value="MBM9461305.1"/>
    <property type="molecule type" value="Genomic_DNA"/>
</dbReference>
<dbReference type="AlphaFoldDB" id="A0A939BZQ5"/>
<dbReference type="Pfam" id="PF02682">
    <property type="entry name" value="CT_C_D"/>
    <property type="match status" value="1"/>
</dbReference>
<evidence type="ECO:0000313" key="5">
    <source>
        <dbReference type="EMBL" id="MBM9461305.1"/>
    </source>
</evidence>
<dbReference type="Proteomes" id="UP000663791">
    <property type="component" value="Unassembled WGS sequence"/>
</dbReference>